<feature type="transmembrane region" description="Helical" evidence="2">
    <location>
        <begin position="101"/>
        <end position="120"/>
    </location>
</feature>
<dbReference type="RefSeq" id="WP_373315922.1">
    <property type="nucleotide sequence ID" value="NZ_BMVN01000046.1"/>
</dbReference>
<keyword evidence="6" id="KW-1185">Reference proteome</keyword>
<evidence type="ECO:0000313" key="6">
    <source>
        <dbReference type="Proteomes" id="UP000653644"/>
    </source>
</evidence>
<accession>A0ABQ3DDE3</accession>
<organism evidence="5 6">
    <name type="scientific">Streptomyces canarius</name>
    <dbReference type="NCBI Taxonomy" id="285453"/>
    <lineage>
        <taxon>Bacteria</taxon>
        <taxon>Bacillati</taxon>
        <taxon>Actinomycetota</taxon>
        <taxon>Actinomycetes</taxon>
        <taxon>Kitasatosporales</taxon>
        <taxon>Streptomycetaceae</taxon>
        <taxon>Streptomyces</taxon>
    </lineage>
</organism>
<dbReference type="EMBL" id="BMVN01000046">
    <property type="protein sequence ID" value="GHA62207.1"/>
    <property type="molecule type" value="Genomic_DNA"/>
</dbReference>
<comment type="caution">
    <text evidence="5">The sequence shown here is derived from an EMBL/GenBank/DDBJ whole genome shotgun (WGS) entry which is preliminary data.</text>
</comment>
<reference evidence="6" key="1">
    <citation type="journal article" date="2019" name="Int. J. Syst. Evol. Microbiol.">
        <title>The Global Catalogue of Microorganisms (GCM) 10K type strain sequencing project: providing services to taxonomists for standard genome sequencing and annotation.</title>
        <authorList>
            <consortium name="The Broad Institute Genomics Platform"/>
            <consortium name="The Broad Institute Genome Sequencing Center for Infectious Disease"/>
            <person name="Wu L."/>
            <person name="Ma J."/>
        </authorList>
    </citation>
    <scope>NUCLEOTIDE SEQUENCE [LARGE SCALE GENOMIC DNA]</scope>
    <source>
        <strain evidence="6">JCM 4733</strain>
    </source>
</reference>
<gene>
    <name evidence="5" type="ORF">GCM10010345_77880</name>
</gene>
<feature type="compositionally biased region" description="Pro residues" evidence="1">
    <location>
        <begin position="1"/>
        <end position="21"/>
    </location>
</feature>
<evidence type="ECO:0000256" key="2">
    <source>
        <dbReference type="SAM" id="Phobius"/>
    </source>
</evidence>
<proteinExistence type="predicted"/>
<dbReference type="InterPro" id="IPR026004">
    <property type="entry name" value="Septum_form"/>
</dbReference>
<keyword evidence="2" id="KW-0472">Membrane</keyword>
<evidence type="ECO:0000256" key="1">
    <source>
        <dbReference type="SAM" id="MobiDB-lite"/>
    </source>
</evidence>
<feature type="region of interest" description="Disordered" evidence="1">
    <location>
        <begin position="1"/>
        <end position="43"/>
    </location>
</feature>
<feature type="domain" description="Septum formation-related" evidence="4">
    <location>
        <begin position="148"/>
        <end position="267"/>
    </location>
</feature>
<dbReference type="InterPro" id="IPR025241">
    <property type="entry name" value="DUF4190"/>
</dbReference>
<evidence type="ECO:0000313" key="5">
    <source>
        <dbReference type="EMBL" id="GHA62207.1"/>
    </source>
</evidence>
<evidence type="ECO:0000259" key="3">
    <source>
        <dbReference type="Pfam" id="PF13828"/>
    </source>
</evidence>
<protein>
    <submittedName>
        <fullName evidence="5">Membrane protein</fullName>
    </submittedName>
</protein>
<dbReference type="Pfam" id="PF13845">
    <property type="entry name" value="Septum_form"/>
    <property type="match status" value="1"/>
</dbReference>
<feature type="transmembrane region" description="Helical" evidence="2">
    <location>
        <begin position="64"/>
        <end position="89"/>
    </location>
</feature>
<evidence type="ECO:0000259" key="4">
    <source>
        <dbReference type="Pfam" id="PF13845"/>
    </source>
</evidence>
<dbReference type="Pfam" id="PF13828">
    <property type="entry name" value="DUF4190"/>
    <property type="match status" value="1"/>
</dbReference>
<feature type="domain" description="DUF4190" evidence="3">
    <location>
        <begin position="64"/>
        <end position="120"/>
    </location>
</feature>
<name>A0ABQ3DDE3_9ACTN</name>
<keyword evidence="2" id="KW-1133">Transmembrane helix</keyword>
<sequence length="397" mass="41381">MSLPPPPGPHQPQEPYQPPRPRAAEPYGPSPYPREPGGSPGLPAYQSWSQGYHPYNHPAPVNGLAIASLVLGVLCCLPGVGLVLGLAGLRQIRRRGERGTGLAVGGAVLSGAGLVLWAVLIATGGASALWHGFEDGARGGRTLALAEGECFDTPGGALGGDTYDVDRVSCAGAHDGEVFATVTLPGGSYPGDDAVGDAADERCWNLRDSYAMDGWAVPRDVDVYYLTPTEDSWAAGDREITCVFGNTAEGEDLTGSLRNDETVLDADQVAYLKAAHVLNAALDTAPEEEYVEDDLPGHRAWAGRVSAALGEQARMLRAHDWPAGARGPVAALAADLDKARAQWAKAARAGDADAFYEHYDTGSDLIDPSRGVPVRRALGLATTVPAGDDGSDASVQV</sequence>
<keyword evidence="2" id="KW-0812">Transmembrane</keyword>
<dbReference type="Proteomes" id="UP000653644">
    <property type="component" value="Unassembled WGS sequence"/>
</dbReference>